<evidence type="ECO:0000313" key="9">
    <source>
        <dbReference type="EMBL" id="JAI34045.1"/>
    </source>
</evidence>
<reference evidence="9" key="1">
    <citation type="submission" date="2015-06" db="EMBL/GenBank/DDBJ databases">
        <authorList>
            <person name="Hoefler B.C."/>
            <person name="Straight P.D."/>
        </authorList>
    </citation>
    <scope>NUCLEOTIDE SEQUENCE</scope>
</reference>
<name>A0A0K8V618_BACLA</name>
<keyword evidence="3" id="KW-0805">Transcription regulation</keyword>
<evidence type="ECO:0000256" key="4">
    <source>
        <dbReference type="ARBA" id="ARBA00023125"/>
    </source>
</evidence>
<evidence type="ECO:0000256" key="7">
    <source>
        <dbReference type="SAM" id="MobiDB-lite"/>
    </source>
</evidence>
<dbReference type="InterPro" id="IPR028002">
    <property type="entry name" value="Myb_DNA-bind_5"/>
</dbReference>
<accession>A0A0K8V618</accession>
<evidence type="ECO:0000256" key="2">
    <source>
        <dbReference type="ARBA" id="ARBA00016807"/>
    </source>
</evidence>
<evidence type="ECO:0000256" key="6">
    <source>
        <dbReference type="ARBA" id="ARBA00025466"/>
    </source>
</evidence>
<dbReference type="AlphaFoldDB" id="A0A0K8V618"/>
<feature type="domain" description="Myb/SANT-like DNA-binding" evidence="8">
    <location>
        <begin position="32"/>
        <end position="101"/>
    </location>
</feature>
<feature type="non-terminal residue" evidence="9">
    <location>
        <position position="123"/>
    </location>
</feature>
<comment type="function">
    <text evidence="6">Involved in transvection phenomena (= synapsis-dependent gene expression), where the synaptic pairing of chromosomes carrying genes with which zeste interacts influences the expression of these genes. Zeste binds to DNA and stimulates transcription from a nearby promoter.</text>
</comment>
<evidence type="ECO:0000256" key="1">
    <source>
        <dbReference type="ARBA" id="ARBA00011764"/>
    </source>
</evidence>
<dbReference type="EMBL" id="GDHF01018269">
    <property type="protein sequence ID" value="JAI34045.1"/>
    <property type="molecule type" value="Transcribed_RNA"/>
</dbReference>
<dbReference type="Pfam" id="PF13873">
    <property type="entry name" value="Myb_DNA-bind_5"/>
    <property type="match status" value="1"/>
</dbReference>
<keyword evidence="4" id="KW-0238">DNA-binding</keyword>
<sequence length="123" mass="14197">YPFVRTVIRTQTTDRNRRIYLKMTNYNKLNPTQKDVMAEFMSSHPCLAKNNFPNSAQGRITSNKLWEELAKQLNAMGPPVKDAKLWRKVFADQKYQAKKKLSFNKASKQRSGGGPYNEKLITA</sequence>
<evidence type="ECO:0000256" key="3">
    <source>
        <dbReference type="ARBA" id="ARBA00023015"/>
    </source>
</evidence>
<evidence type="ECO:0000259" key="8">
    <source>
        <dbReference type="Pfam" id="PF13873"/>
    </source>
</evidence>
<dbReference type="GO" id="GO:0003677">
    <property type="term" value="F:DNA binding"/>
    <property type="evidence" value="ECO:0007669"/>
    <property type="project" value="UniProtKB-KW"/>
</dbReference>
<dbReference type="OrthoDB" id="8049163at2759"/>
<gene>
    <name evidence="9" type="ORF">c0_g2_i2</name>
</gene>
<keyword evidence="5" id="KW-0804">Transcription</keyword>
<proteinExistence type="predicted"/>
<comment type="subunit">
    <text evidence="1">Self-associates forming complexes of several hundred monomers.</text>
</comment>
<evidence type="ECO:0000256" key="5">
    <source>
        <dbReference type="ARBA" id="ARBA00023163"/>
    </source>
</evidence>
<organism evidence="9">
    <name type="scientific">Bactrocera latifrons</name>
    <name type="common">Malaysian fruit fly</name>
    <name type="synonym">Chaetodacus latifrons</name>
    <dbReference type="NCBI Taxonomy" id="174628"/>
    <lineage>
        <taxon>Eukaryota</taxon>
        <taxon>Metazoa</taxon>
        <taxon>Ecdysozoa</taxon>
        <taxon>Arthropoda</taxon>
        <taxon>Hexapoda</taxon>
        <taxon>Insecta</taxon>
        <taxon>Pterygota</taxon>
        <taxon>Neoptera</taxon>
        <taxon>Endopterygota</taxon>
        <taxon>Diptera</taxon>
        <taxon>Brachycera</taxon>
        <taxon>Muscomorpha</taxon>
        <taxon>Tephritoidea</taxon>
        <taxon>Tephritidae</taxon>
        <taxon>Bactrocera</taxon>
        <taxon>Bactrocera</taxon>
    </lineage>
</organism>
<protein>
    <recommendedName>
        <fullName evidence="2">Regulatory protein zeste</fullName>
    </recommendedName>
</protein>
<feature type="non-terminal residue" evidence="9">
    <location>
        <position position="1"/>
    </location>
</feature>
<feature type="region of interest" description="Disordered" evidence="7">
    <location>
        <begin position="101"/>
        <end position="123"/>
    </location>
</feature>